<evidence type="ECO:0000256" key="4">
    <source>
        <dbReference type="SAM" id="SignalP"/>
    </source>
</evidence>
<dbReference type="EMBL" id="JANIID010000024">
    <property type="protein sequence ID" value="MCQ8772812.1"/>
    <property type="molecule type" value="Genomic_DNA"/>
</dbReference>
<dbReference type="InterPro" id="IPR052196">
    <property type="entry name" value="Bact_Kbp"/>
</dbReference>
<keyword evidence="7" id="KW-1185">Reference proteome</keyword>
<dbReference type="Proteomes" id="UP001142374">
    <property type="component" value="Unassembled WGS sequence"/>
</dbReference>
<keyword evidence="4" id="KW-0732">Signal</keyword>
<sequence length="251" mass="26022">MSKGKHRRPSKAVRIFTLAGVTGAAVAAPLMVATSANAASVSTWDKVAQCESGGNWSINTGNGYYGGLQFSQSSWNAAGGQKYADRADHASKSAQIAVAERLLAMQGPGAWGCAGPGGLTAGGPKANVDPSGSGSVSKSTKSSRTGGTVSGKSHADRSERQAAPKKAAPQRTAPQATERDEAPAQKRTAPGHSAQSYKVGNGEYEVKEGDTLSKIAEAQHVKGGWQKLYDRNKDIVQDADVIYVGQKLHLS</sequence>
<evidence type="ECO:0000256" key="2">
    <source>
        <dbReference type="ARBA" id="ARBA00022801"/>
    </source>
</evidence>
<accession>A0A9X2RNC6</accession>
<feature type="chain" id="PRO_5040899149" evidence="4">
    <location>
        <begin position="39"/>
        <end position="251"/>
    </location>
</feature>
<dbReference type="PANTHER" id="PTHR34700:SF4">
    <property type="entry name" value="PHAGE-LIKE ELEMENT PBSX PROTEIN XKDP"/>
    <property type="match status" value="1"/>
</dbReference>
<dbReference type="CDD" id="cd00118">
    <property type="entry name" value="LysM"/>
    <property type="match status" value="1"/>
</dbReference>
<dbReference type="PROSITE" id="PS51782">
    <property type="entry name" value="LYSM"/>
    <property type="match status" value="1"/>
</dbReference>
<dbReference type="SUPFAM" id="SSF54106">
    <property type="entry name" value="LysM domain"/>
    <property type="match status" value="1"/>
</dbReference>
<dbReference type="Pfam" id="PF06737">
    <property type="entry name" value="Transglycosylas"/>
    <property type="match status" value="1"/>
</dbReference>
<protein>
    <submittedName>
        <fullName evidence="6">LysM peptidoglycan-binding domain-containing protein</fullName>
    </submittedName>
</protein>
<evidence type="ECO:0000256" key="1">
    <source>
        <dbReference type="ARBA" id="ARBA00010830"/>
    </source>
</evidence>
<feature type="compositionally biased region" description="Low complexity" evidence="3">
    <location>
        <begin position="131"/>
        <end position="152"/>
    </location>
</feature>
<dbReference type="Gene3D" id="1.10.530.10">
    <property type="match status" value="1"/>
</dbReference>
<feature type="compositionally biased region" description="Basic and acidic residues" evidence="3">
    <location>
        <begin position="153"/>
        <end position="162"/>
    </location>
</feature>
<keyword evidence="2" id="KW-0378">Hydrolase</keyword>
<evidence type="ECO:0000256" key="3">
    <source>
        <dbReference type="SAM" id="MobiDB-lite"/>
    </source>
</evidence>
<dbReference type="InterPro" id="IPR023346">
    <property type="entry name" value="Lysozyme-like_dom_sf"/>
</dbReference>
<dbReference type="GO" id="GO:0016787">
    <property type="term" value="F:hydrolase activity"/>
    <property type="evidence" value="ECO:0007669"/>
    <property type="project" value="UniProtKB-KW"/>
</dbReference>
<dbReference type="InterPro" id="IPR036779">
    <property type="entry name" value="LysM_dom_sf"/>
</dbReference>
<dbReference type="InterPro" id="IPR010618">
    <property type="entry name" value="RPF"/>
</dbReference>
<proteinExistence type="inferred from homology"/>
<dbReference type="Gene3D" id="3.10.350.10">
    <property type="entry name" value="LysM domain"/>
    <property type="match status" value="1"/>
</dbReference>
<dbReference type="Pfam" id="PF01476">
    <property type="entry name" value="LysM"/>
    <property type="match status" value="1"/>
</dbReference>
<feature type="signal peptide" evidence="4">
    <location>
        <begin position="1"/>
        <end position="38"/>
    </location>
</feature>
<organism evidence="6 7">
    <name type="scientific">Streptomyces telluris</name>
    <dbReference type="NCBI Taxonomy" id="2720021"/>
    <lineage>
        <taxon>Bacteria</taxon>
        <taxon>Bacillati</taxon>
        <taxon>Actinomycetota</taxon>
        <taxon>Actinomycetes</taxon>
        <taxon>Kitasatosporales</taxon>
        <taxon>Streptomycetaceae</taxon>
        <taxon>Streptomyces</taxon>
    </lineage>
</organism>
<dbReference type="RefSeq" id="WP_168091128.1">
    <property type="nucleotide sequence ID" value="NZ_JAATER010000013.1"/>
</dbReference>
<dbReference type="PANTHER" id="PTHR34700">
    <property type="entry name" value="POTASSIUM BINDING PROTEIN KBP"/>
    <property type="match status" value="1"/>
</dbReference>
<dbReference type="AlphaFoldDB" id="A0A9X2RNC6"/>
<evidence type="ECO:0000313" key="6">
    <source>
        <dbReference type="EMBL" id="MCQ8772812.1"/>
    </source>
</evidence>
<comment type="caution">
    <text evidence="6">The sequence shown here is derived from an EMBL/GenBank/DDBJ whole genome shotgun (WGS) entry which is preliminary data.</text>
</comment>
<evidence type="ECO:0000259" key="5">
    <source>
        <dbReference type="PROSITE" id="PS51782"/>
    </source>
</evidence>
<dbReference type="CDD" id="cd13925">
    <property type="entry name" value="RPF"/>
    <property type="match status" value="1"/>
</dbReference>
<dbReference type="InterPro" id="IPR018392">
    <property type="entry name" value="LysM"/>
</dbReference>
<dbReference type="SUPFAM" id="SSF53955">
    <property type="entry name" value="Lysozyme-like"/>
    <property type="match status" value="1"/>
</dbReference>
<dbReference type="SMART" id="SM00257">
    <property type="entry name" value="LysM"/>
    <property type="match status" value="1"/>
</dbReference>
<gene>
    <name evidence="6" type="ORF">NQU55_24010</name>
</gene>
<evidence type="ECO:0000313" key="7">
    <source>
        <dbReference type="Proteomes" id="UP001142374"/>
    </source>
</evidence>
<reference evidence="6" key="1">
    <citation type="submission" date="2022-06" db="EMBL/GenBank/DDBJ databases">
        <title>WGS of actinobacteria.</title>
        <authorList>
            <person name="Thawai C."/>
        </authorList>
    </citation>
    <scope>NUCLEOTIDE SEQUENCE</scope>
    <source>
        <strain evidence="6">AA8</strain>
    </source>
</reference>
<comment type="similarity">
    <text evidence="1">Belongs to the transglycosylase family. Rpf subfamily.</text>
</comment>
<feature type="region of interest" description="Disordered" evidence="3">
    <location>
        <begin position="122"/>
        <end position="200"/>
    </location>
</feature>
<feature type="domain" description="LysM" evidence="5">
    <location>
        <begin position="202"/>
        <end position="250"/>
    </location>
</feature>
<name>A0A9X2RNC6_9ACTN</name>